<feature type="domain" description="Peptidase M24" evidence="4">
    <location>
        <begin position="302"/>
        <end position="519"/>
    </location>
</feature>
<dbReference type="EMBL" id="FOJY01000001">
    <property type="protein sequence ID" value="SFA69589.1"/>
    <property type="molecule type" value="Genomic_DNA"/>
</dbReference>
<accession>A0A1I0UZS3</accession>
<dbReference type="FunFam" id="3.90.230.10:FF:000009">
    <property type="entry name" value="xaa-Pro aminopeptidase 2"/>
    <property type="match status" value="1"/>
</dbReference>
<comment type="similarity">
    <text evidence="1">Belongs to the peptidase M24B family.</text>
</comment>
<dbReference type="Pfam" id="PF00557">
    <property type="entry name" value="Peptidase_M24"/>
    <property type="match status" value="1"/>
</dbReference>
<proteinExistence type="inferred from homology"/>
<dbReference type="SUPFAM" id="SSF53092">
    <property type="entry name" value="Creatinase/prolidase N-terminal domain"/>
    <property type="match status" value="2"/>
</dbReference>
<dbReference type="InterPro" id="IPR000994">
    <property type="entry name" value="Pept_M24"/>
</dbReference>
<evidence type="ECO:0000256" key="3">
    <source>
        <dbReference type="ARBA" id="ARBA00022801"/>
    </source>
</evidence>
<dbReference type="Pfam" id="PF16188">
    <property type="entry name" value="Peptidase_M24_C"/>
    <property type="match status" value="1"/>
</dbReference>
<protein>
    <submittedName>
        <fullName evidence="7">Xaa-Pro aminopeptidase</fullName>
    </submittedName>
</protein>
<keyword evidence="7" id="KW-0031">Aminopeptidase</keyword>
<evidence type="ECO:0000313" key="8">
    <source>
        <dbReference type="Proteomes" id="UP000198838"/>
    </source>
</evidence>
<dbReference type="Pfam" id="PF16189">
    <property type="entry name" value="Creatinase_N_2"/>
    <property type="match status" value="1"/>
</dbReference>
<feature type="domain" description="Peptidase M24 C-terminal" evidence="6">
    <location>
        <begin position="528"/>
        <end position="588"/>
    </location>
</feature>
<feature type="domain" description="Creatinase N-terminal" evidence="5">
    <location>
        <begin position="6"/>
        <end position="131"/>
    </location>
</feature>
<dbReference type="Pfam" id="PF01321">
    <property type="entry name" value="Creatinase_N"/>
    <property type="match status" value="1"/>
</dbReference>
<keyword evidence="7" id="KW-0645">Protease</keyword>
<dbReference type="PANTHER" id="PTHR43763">
    <property type="entry name" value="XAA-PRO AMINOPEPTIDASE 1"/>
    <property type="match status" value="1"/>
</dbReference>
<evidence type="ECO:0000259" key="5">
    <source>
        <dbReference type="Pfam" id="PF01321"/>
    </source>
</evidence>
<dbReference type="PANTHER" id="PTHR43763:SF6">
    <property type="entry name" value="XAA-PRO AMINOPEPTIDASE 1"/>
    <property type="match status" value="1"/>
</dbReference>
<evidence type="ECO:0000313" key="7">
    <source>
        <dbReference type="EMBL" id="SFA69589.1"/>
    </source>
</evidence>
<dbReference type="Gene3D" id="3.40.350.10">
    <property type="entry name" value="Creatinase/prolidase N-terminal domain"/>
    <property type="match status" value="2"/>
</dbReference>
<organism evidence="7 8">
    <name type="scientific">Acetitomaculum ruminis DSM 5522</name>
    <dbReference type="NCBI Taxonomy" id="1120918"/>
    <lineage>
        <taxon>Bacteria</taxon>
        <taxon>Bacillati</taxon>
        <taxon>Bacillota</taxon>
        <taxon>Clostridia</taxon>
        <taxon>Lachnospirales</taxon>
        <taxon>Lachnospiraceae</taxon>
        <taxon>Acetitomaculum</taxon>
    </lineage>
</organism>
<dbReference type="CDD" id="cd01085">
    <property type="entry name" value="APP"/>
    <property type="match status" value="1"/>
</dbReference>
<reference evidence="7 8" key="1">
    <citation type="submission" date="2016-10" db="EMBL/GenBank/DDBJ databases">
        <authorList>
            <person name="de Groot N.N."/>
        </authorList>
    </citation>
    <scope>NUCLEOTIDE SEQUENCE [LARGE SCALE GENOMIC DNA]</scope>
    <source>
        <strain evidence="7 8">DSM 5522</strain>
    </source>
</reference>
<dbReference type="STRING" id="1120918.SAMN05216249_10177"/>
<dbReference type="GO" id="GO:0005737">
    <property type="term" value="C:cytoplasm"/>
    <property type="evidence" value="ECO:0007669"/>
    <property type="project" value="UniProtKB-ARBA"/>
</dbReference>
<dbReference type="InterPro" id="IPR000587">
    <property type="entry name" value="Creatinase_N"/>
</dbReference>
<dbReference type="InterPro" id="IPR032416">
    <property type="entry name" value="Peptidase_M24_C"/>
</dbReference>
<dbReference type="GO" id="GO:0070006">
    <property type="term" value="F:metalloaminopeptidase activity"/>
    <property type="evidence" value="ECO:0007669"/>
    <property type="project" value="InterPro"/>
</dbReference>
<dbReference type="Gene3D" id="3.90.230.10">
    <property type="entry name" value="Creatinase/methionine aminopeptidase superfamily"/>
    <property type="match status" value="1"/>
</dbReference>
<evidence type="ECO:0000256" key="1">
    <source>
        <dbReference type="ARBA" id="ARBA00008766"/>
    </source>
</evidence>
<evidence type="ECO:0000259" key="6">
    <source>
        <dbReference type="Pfam" id="PF16188"/>
    </source>
</evidence>
<keyword evidence="8" id="KW-1185">Reference proteome</keyword>
<dbReference type="RefSeq" id="WP_092869800.1">
    <property type="nucleotide sequence ID" value="NZ_FOJY01000001.1"/>
</dbReference>
<dbReference type="FunFam" id="3.40.350.10:FF:000003">
    <property type="entry name" value="Xaa-pro aminopeptidase P"/>
    <property type="match status" value="1"/>
</dbReference>
<dbReference type="InterPro" id="IPR050422">
    <property type="entry name" value="X-Pro_aminopeptidase_P"/>
</dbReference>
<dbReference type="SUPFAM" id="SSF55920">
    <property type="entry name" value="Creatinase/aminopeptidase"/>
    <property type="match status" value="1"/>
</dbReference>
<dbReference type="InterPro" id="IPR036005">
    <property type="entry name" value="Creatinase/aminopeptidase-like"/>
</dbReference>
<dbReference type="OrthoDB" id="9806388at2"/>
<keyword evidence="3" id="KW-0378">Hydrolase</keyword>
<dbReference type="InterPro" id="IPR033740">
    <property type="entry name" value="Pept_M24B"/>
</dbReference>
<name>A0A1I0UZS3_9FIRM</name>
<keyword evidence="2" id="KW-0479">Metal-binding</keyword>
<evidence type="ECO:0000256" key="2">
    <source>
        <dbReference type="ARBA" id="ARBA00022723"/>
    </source>
</evidence>
<evidence type="ECO:0000259" key="4">
    <source>
        <dbReference type="Pfam" id="PF00557"/>
    </source>
</evidence>
<dbReference type="InterPro" id="IPR029149">
    <property type="entry name" value="Creatin/AminoP/Spt16_N"/>
</dbReference>
<gene>
    <name evidence="7" type="ORF">SAMN05216249_10177</name>
</gene>
<dbReference type="Proteomes" id="UP000198838">
    <property type="component" value="Unassembled WGS sequence"/>
</dbReference>
<sequence>MVKEKLNKLRIMMLENGIDIYYIPTDDFHASEYVGEYFKSRQFISGFTGSAGKVLVTADEAFLWTDGRYFLQAEKELRDSSIQLMKMGEKGVPTIEEFLEKRLKSGGCLGFDGRVVATSFIENLLKNLKDVDIKYDRDFIDDIWNNRPPLSKEEAYLLDEKYSGESSESKIKKIREEMSKEGADYHVITSLDDIAWILNIRGNDVLCNPVVLSYLVISMDKIFFFANKEALLKVKPDNVEIRDYEDVYSFVKNLDKNSKILLDKDTVNYAIYKNIPQDALIINKVNPSTYLKAVKNPIEVKNMKEAHIKDGVAVTKLMHYIKINAGITEMSELSLVDVLESYRKEQKNYLGPSFEPIVSWGDHGAIVHYSPDEKSNATLTTGSFLLADTGGQYLEGTTDITRTIAVGSVSKKMKRDFTLVLCGNLELAAAKFKYGCVGANLDYLARGPLWEYGMDYNHGTGHGVGYLLNVHEGPNSFRWKVTKDTKHCVFEEGMITSDEPGLYITGEYGIRCENLMVCKTTGENEYGKFMEFETLTMVPFDLDAVDTAYMTDRQVALLNDYHKKVYENISPYLNEEEKDWLKEATRPIEK</sequence>
<dbReference type="GO" id="GO:0046872">
    <property type="term" value="F:metal ion binding"/>
    <property type="evidence" value="ECO:0007669"/>
    <property type="project" value="UniProtKB-KW"/>
</dbReference>
<dbReference type="AlphaFoldDB" id="A0A1I0UZS3"/>